<gene>
    <name evidence="2" type="ORF">Cadr_000028935</name>
</gene>
<dbReference type="EMBL" id="JWIN03000033">
    <property type="protein sequence ID" value="KAB1254823.1"/>
    <property type="molecule type" value="Genomic_DNA"/>
</dbReference>
<keyword evidence="2" id="KW-0449">Lipoprotein</keyword>
<comment type="caution">
    <text evidence="2">The sequence shown here is derived from an EMBL/GenBank/DDBJ whole genome shotgun (WGS) entry which is preliminary data.</text>
</comment>
<organism evidence="2 3">
    <name type="scientific">Camelus dromedarius</name>
    <name type="common">Dromedary</name>
    <name type="synonym">Arabian camel</name>
    <dbReference type="NCBI Taxonomy" id="9838"/>
    <lineage>
        <taxon>Eukaryota</taxon>
        <taxon>Metazoa</taxon>
        <taxon>Chordata</taxon>
        <taxon>Craniata</taxon>
        <taxon>Vertebrata</taxon>
        <taxon>Euteleostomi</taxon>
        <taxon>Mammalia</taxon>
        <taxon>Eutheria</taxon>
        <taxon>Laurasiatheria</taxon>
        <taxon>Artiodactyla</taxon>
        <taxon>Tylopoda</taxon>
        <taxon>Camelidae</taxon>
        <taxon>Camelus</taxon>
    </lineage>
</organism>
<dbReference type="AlphaFoldDB" id="A0A5N4C7G0"/>
<reference evidence="2 3" key="1">
    <citation type="journal article" date="2019" name="Mol. Ecol. Resour.">
        <title>Improving Illumina assemblies with Hi-C and long reads: an example with the North African dromedary.</title>
        <authorList>
            <person name="Elbers J.P."/>
            <person name="Rogers M.F."/>
            <person name="Perelman P.L."/>
            <person name="Proskuryakova A.A."/>
            <person name="Serdyukova N.A."/>
            <person name="Johnson W.E."/>
            <person name="Horin P."/>
            <person name="Corander J."/>
            <person name="Murphy D."/>
            <person name="Burger P.A."/>
        </authorList>
    </citation>
    <scope>NUCLEOTIDE SEQUENCE [LARGE SCALE GENOMIC DNA]</scope>
    <source>
        <strain evidence="2">Drom800</strain>
        <tissue evidence="2">Blood</tissue>
    </source>
</reference>
<evidence type="ECO:0000313" key="3">
    <source>
        <dbReference type="Proteomes" id="UP000299084"/>
    </source>
</evidence>
<dbReference type="SUPFAM" id="SSF58113">
    <property type="entry name" value="Apolipoprotein A-I"/>
    <property type="match status" value="1"/>
</dbReference>
<dbReference type="Proteomes" id="UP000299084">
    <property type="component" value="Unassembled WGS sequence"/>
</dbReference>
<keyword evidence="3" id="KW-1185">Reference proteome</keyword>
<accession>A0A5N4C7G0</accession>
<dbReference type="Gene3D" id="1.20.5.1230">
    <property type="entry name" value="Apolipoprotein A-I"/>
    <property type="match status" value="1"/>
</dbReference>
<evidence type="ECO:0000313" key="2">
    <source>
        <dbReference type="EMBL" id="KAB1254823.1"/>
    </source>
</evidence>
<name>A0A5N4C7G0_CAMDR</name>
<sequence length="189" mass="20398">YIMASVAAFLTRALPSSQVVSNPDSVWSAINHPGTERLLGTTSAEQRGQKQGGADPAAEAGLGAHELEEVRERLEPYMAEVHKRVGWNLEGFAAAAAAYTSELMERGVDEARGLLQEVQNRVAHHTSRVKALFPPVRRAPGQAIGATSPPSPAIDQETEQVQQQLAPPYARSQRLRPRVPPSGPRQGPE</sequence>
<evidence type="ECO:0000256" key="1">
    <source>
        <dbReference type="SAM" id="MobiDB-lite"/>
    </source>
</evidence>
<proteinExistence type="predicted"/>
<feature type="region of interest" description="Disordered" evidence="1">
    <location>
        <begin position="139"/>
        <end position="189"/>
    </location>
</feature>
<protein>
    <submittedName>
        <fullName evidence="2">Apolipoprotein A-V</fullName>
    </submittedName>
</protein>
<feature type="non-terminal residue" evidence="2">
    <location>
        <position position="1"/>
    </location>
</feature>